<dbReference type="Pfam" id="PF13609">
    <property type="entry name" value="Porin_4"/>
    <property type="match status" value="1"/>
</dbReference>
<proteinExistence type="predicted"/>
<dbReference type="CDD" id="cd00342">
    <property type="entry name" value="gram_neg_porins"/>
    <property type="match status" value="1"/>
</dbReference>
<dbReference type="InterPro" id="IPR001702">
    <property type="entry name" value="Porin_Gram-ve"/>
</dbReference>
<dbReference type="SUPFAM" id="SSF56935">
    <property type="entry name" value="Porins"/>
    <property type="match status" value="1"/>
</dbReference>
<dbReference type="GO" id="GO:0015288">
    <property type="term" value="F:porin activity"/>
    <property type="evidence" value="ECO:0007669"/>
    <property type="project" value="UniProtKB-KW"/>
</dbReference>
<dbReference type="EMBL" id="JAKLJA010000001">
    <property type="protein sequence ID" value="MCG5071845.1"/>
    <property type="molecule type" value="Genomic_DNA"/>
</dbReference>
<evidence type="ECO:0000256" key="5">
    <source>
        <dbReference type="ARBA" id="ARBA00022692"/>
    </source>
</evidence>
<evidence type="ECO:0000256" key="4">
    <source>
        <dbReference type="ARBA" id="ARBA00022452"/>
    </source>
</evidence>
<keyword evidence="13" id="KW-1185">Reference proteome</keyword>
<comment type="caution">
    <text evidence="12">The sequence shown here is derived from an EMBL/GenBank/DDBJ whole genome shotgun (WGS) entry which is preliminary data.</text>
</comment>
<dbReference type="InterPro" id="IPR050298">
    <property type="entry name" value="Gram-neg_bact_OMP"/>
</dbReference>
<reference evidence="12" key="1">
    <citation type="submission" date="2022-01" db="EMBL/GenBank/DDBJ databases">
        <title>Genome sequence and assembly of Parabukholderia sp. RG36.</title>
        <authorList>
            <person name="Chhetri G."/>
        </authorList>
    </citation>
    <scope>NUCLEOTIDE SEQUENCE</scope>
    <source>
        <strain evidence="12">RG36</strain>
    </source>
</reference>
<evidence type="ECO:0000256" key="8">
    <source>
        <dbReference type="ARBA" id="ARBA00023114"/>
    </source>
</evidence>
<keyword evidence="5" id="KW-0812">Transmembrane</keyword>
<evidence type="ECO:0000256" key="3">
    <source>
        <dbReference type="ARBA" id="ARBA00022448"/>
    </source>
</evidence>
<keyword evidence="8" id="KW-0626">Porin</keyword>
<dbReference type="PRINTS" id="PR00182">
    <property type="entry name" value="ECOLNEIPORIN"/>
</dbReference>
<keyword evidence="7" id="KW-0406">Ion transport</keyword>
<evidence type="ECO:0000256" key="6">
    <source>
        <dbReference type="ARBA" id="ARBA00022729"/>
    </source>
</evidence>
<comment type="subunit">
    <text evidence="2">Homotrimer.</text>
</comment>
<evidence type="ECO:0000256" key="7">
    <source>
        <dbReference type="ARBA" id="ARBA00023065"/>
    </source>
</evidence>
<gene>
    <name evidence="12" type="ORF">L5014_00475</name>
</gene>
<evidence type="ECO:0000313" key="12">
    <source>
        <dbReference type="EMBL" id="MCG5071845.1"/>
    </source>
</evidence>
<dbReference type="GO" id="GO:0046930">
    <property type="term" value="C:pore complex"/>
    <property type="evidence" value="ECO:0007669"/>
    <property type="project" value="UniProtKB-KW"/>
</dbReference>
<accession>A0A9X1UDB3</accession>
<keyword evidence="6" id="KW-0732">Signal</keyword>
<dbReference type="InterPro" id="IPR033900">
    <property type="entry name" value="Gram_neg_porin_domain"/>
</dbReference>
<protein>
    <submittedName>
        <fullName evidence="12">Porin</fullName>
    </submittedName>
</protein>
<keyword evidence="3" id="KW-0813">Transport</keyword>
<dbReference type="PANTHER" id="PTHR34501:SF9">
    <property type="entry name" value="MAJOR OUTER MEMBRANE PROTEIN P.IA"/>
    <property type="match status" value="1"/>
</dbReference>
<comment type="subcellular location">
    <subcellularLocation>
        <location evidence="1">Cell outer membrane</location>
        <topology evidence="1">Multi-pass membrane protein</topology>
    </subcellularLocation>
</comment>
<evidence type="ECO:0000313" key="13">
    <source>
        <dbReference type="Proteomes" id="UP001139308"/>
    </source>
</evidence>
<keyword evidence="4" id="KW-1134">Transmembrane beta strand</keyword>
<dbReference type="PRINTS" id="PR00184">
    <property type="entry name" value="NEISSPPORIN"/>
</dbReference>
<dbReference type="InterPro" id="IPR023614">
    <property type="entry name" value="Porin_dom_sf"/>
</dbReference>
<keyword evidence="10" id="KW-0998">Cell outer membrane</keyword>
<name>A0A9X1UDB3_9BURK</name>
<dbReference type="GO" id="GO:0009279">
    <property type="term" value="C:cell outer membrane"/>
    <property type="evidence" value="ECO:0007669"/>
    <property type="project" value="UniProtKB-SubCell"/>
</dbReference>
<keyword evidence="9" id="KW-0472">Membrane</keyword>
<dbReference type="AlphaFoldDB" id="A0A9X1UDB3"/>
<dbReference type="GO" id="GO:0034220">
    <property type="term" value="P:monoatomic ion transmembrane transport"/>
    <property type="evidence" value="ECO:0007669"/>
    <property type="project" value="InterPro"/>
</dbReference>
<organism evidence="12 13">
    <name type="scientific">Paraburkholderia tagetis</name>
    <dbReference type="NCBI Taxonomy" id="2913261"/>
    <lineage>
        <taxon>Bacteria</taxon>
        <taxon>Pseudomonadati</taxon>
        <taxon>Pseudomonadota</taxon>
        <taxon>Betaproteobacteria</taxon>
        <taxon>Burkholderiales</taxon>
        <taxon>Burkholderiaceae</taxon>
        <taxon>Paraburkholderia</taxon>
    </lineage>
</organism>
<evidence type="ECO:0000259" key="11">
    <source>
        <dbReference type="Pfam" id="PF13609"/>
    </source>
</evidence>
<sequence length="348" mass="36788">MLDEGVNFTNNAGGKSAWQMASIDLITSRWGMKGTEDLGGGLSAIFDLESGFNMESGTAGYGGRLFGYQSYVGLQDSRFGTLTFGRQFDTVVDILGPLTANSNWAGYLFAHPLDNDNTDATFHTSNAIKYTSGTYAGLSGTALYGFSNQAGAFAQNRVYSVGLNYTYQTLTIGAAYEDLSGPGTTAAGSVAGDDMGFSAQRQKIWGVGANYGIGPVVMGAVYTHTNIDQPSASGYVGDLPVAGLRFDNAEFNIKYNVTPALFFGGMYTYTRAEVQQAAGNAAPHWNEVGLMAQYNLSKRTAIYGQCVYQKTSGGTSGTVLDYAFIPGSAGVSSNAHQVIGRVAITHSF</sequence>
<evidence type="ECO:0000256" key="9">
    <source>
        <dbReference type="ARBA" id="ARBA00023136"/>
    </source>
</evidence>
<evidence type="ECO:0000256" key="1">
    <source>
        <dbReference type="ARBA" id="ARBA00004571"/>
    </source>
</evidence>
<dbReference type="Proteomes" id="UP001139308">
    <property type="component" value="Unassembled WGS sequence"/>
</dbReference>
<evidence type="ECO:0000256" key="10">
    <source>
        <dbReference type="ARBA" id="ARBA00023237"/>
    </source>
</evidence>
<dbReference type="Gene3D" id="2.40.160.10">
    <property type="entry name" value="Porin"/>
    <property type="match status" value="1"/>
</dbReference>
<dbReference type="PANTHER" id="PTHR34501">
    <property type="entry name" value="PROTEIN YDDL-RELATED"/>
    <property type="match status" value="1"/>
</dbReference>
<feature type="domain" description="Porin" evidence="11">
    <location>
        <begin position="3"/>
        <end position="313"/>
    </location>
</feature>
<evidence type="ECO:0000256" key="2">
    <source>
        <dbReference type="ARBA" id="ARBA00011233"/>
    </source>
</evidence>
<dbReference type="InterPro" id="IPR002299">
    <property type="entry name" value="Porin_Neis"/>
</dbReference>